<evidence type="ECO:0000259" key="4">
    <source>
        <dbReference type="PROSITE" id="PS01124"/>
    </source>
</evidence>
<keyword evidence="3" id="KW-0804">Transcription</keyword>
<sequence length="300" mass="34994">MSESYIDIESISDLHELYGVGKPKHPLITVIDLDNNQINRPKHATTYRVGFYTIFCKKFTGTLRYGRSYYDFREGTLMFTAPGQIVSPSPELNIEEGWGLFFHPDMVNTGALGLKMMEYSFFNYEANEALHVSDDEKNILNICVQNIRKEYQQNIDKHTNGLIQANIELLLNYCSRFYDRQFYTREKVNIDVVQEFEKLVRNYFAQETLINSGLPNVSYFASRMNLSPNYLSDLLHRFTGKTTQEHIHIQLVEKAKALLWSTQKNVSEIAYMLGFEHPSHFTRLFKNKTGYVPSDYRLLN</sequence>
<comment type="caution">
    <text evidence="5">The sequence shown here is derived from an EMBL/GenBank/DDBJ whole genome shotgun (WGS) entry which is preliminary data.</text>
</comment>
<dbReference type="GO" id="GO:0003700">
    <property type="term" value="F:DNA-binding transcription factor activity"/>
    <property type="evidence" value="ECO:0007669"/>
    <property type="project" value="InterPro"/>
</dbReference>
<dbReference type="Proteomes" id="UP000548326">
    <property type="component" value="Unassembled WGS sequence"/>
</dbReference>
<protein>
    <submittedName>
        <fullName evidence="5">AraC-like DNA-binding protein</fullName>
    </submittedName>
</protein>
<feature type="domain" description="HTH araC/xylS-type" evidence="4">
    <location>
        <begin position="194"/>
        <end position="299"/>
    </location>
</feature>
<reference evidence="5 6" key="1">
    <citation type="submission" date="2020-08" db="EMBL/GenBank/DDBJ databases">
        <title>Genomic Encyclopedia of Type Strains, Phase IV (KMG-V): Genome sequencing to study the core and pangenomes of soil and plant-associated prokaryotes.</title>
        <authorList>
            <person name="Whitman W."/>
        </authorList>
    </citation>
    <scope>NUCLEOTIDE SEQUENCE [LARGE SCALE GENOMIC DNA]</scope>
    <source>
        <strain evidence="5 6">MP601</strain>
    </source>
</reference>
<keyword evidence="1" id="KW-0805">Transcription regulation</keyword>
<evidence type="ECO:0000313" key="6">
    <source>
        <dbReference type="Proteomes" id="UP000548326"/>
    </source>
</evidence>
<organism evidence="5 6">
    <name type="scientific">Mucilaginibacter lappiensis</name>
    <dbReference type="NCBI Taxonomy" id="354630"/>
    <lineage>
        <taxon>Bacteria</taxon>
        <taxon>Pseudomonadati</taxon>
        <taxon>Bacteroidota</taxon>
        <taxon>Sphingobacteriia</taxon>
        <taxon>Sphingobacteriales</taxon>
        <taxon>Sphingobacteriaceae</taxon>
        <taxon>Mucilaginibacter</taxon>
    </lineage>
</organism>
<dbReference type="InterPro" id="IPR018060">
    <property type="entry name" value="HTH_AraC"/>
</dbReference>
<dbReference type="PANTHER" id="PTHR43280:SF32">
    <property type="entry name" value="TRANSCRIPTIONAL REGULATORY PROTEIN"/>
    <property type="match status" value="1"/>
</dbReference>
<dbReference type="InterPro" id="IPR009057">
    <property type="entry name" value="Homeodomain-like_sf"/>
</dbReference>
<dbReference type="InterPro" id="IPR020449">
    <property type="entry name" value="Tscrpt_reg_AraC-type_HTH"/>
</dbReference>
<dbReference type="SUPFAM" id="SSF46689">
    <property type="entry name" value="Homeodomain-like"/>
    <property type="match status" value="1"/>
</dbReference>
<dbReference type="EMBL" id="JACHCA010000001">
    <property type="protein sequence ID" value="MBB6126208.1"/>
    <property type="molecule type" value="Genomic_DNA"/>
</dbReference>
<evidence type="ECO:0000256" key="1">
    <source>
        <dbReference type="ARBA" id="ARBA00023015"/>
    </source>
</evidence>
<dbReference type="PANTHER" id="PTHR43280">
    <property type="entry name" value="ARAC-FAMILY TRANSCRIPTIONAL REGULATOR"/>
    <property type="match status" value="1"/>
</dbReference>
<dbReference type="AlphaFoldDB" id="A0A841JC97"/>
<dbReference type="RefSeq" id="WP_183585179.1">
    <property type="nucleotide sequence ID" value="NZ_JACHCA010000001.1"/>
</dbReference>
<dbReference type="PROSITE" id="PS01124">
    <property type="entry name" value="HTH_ARAC_FAMILY_2"/>
    <property type="match status" value="1"/>
</dbReference>
<evidence type="ECO:0000256" key="2">
    <source>
        <dbReference type="ARBA" id="ARBA00023125"/>
    </source>
</evidence>
<dbReference type="SMART" id="SM00342">
    <property type="entry name" value="HTH_ARAC"/>
    <property type="match status" value="1"/>
</dbReference>
<evidence type="ECO:0000256" key="3">
    <source>
        <dbReference type="ARBA" id="ARBA00023163"/>
    </source>
</evidence>
<accession>A0A841JC97</accession>
<gene>
    <name evidence="5" type="ORF">HDF22_000309</name>
</gene>
<proteinExistence type="predicted"/>
<name>A0A841JC97_9SPHI</name>
<dbReference type="PRINTS" id="PR00032">
    <property type="entry name" value="HTHARAC"/>
</dbReference>
<dbReference type="Pfam" id="PF12833">
    <property type="entry name" value="HTH_18"/>
    <property type="match status" value="1"/>
</dbReference>
<keyword evidence="2 5" id="KW-0238">DNA-binding</keyword>
<dbReference type="Gene3D" id="1.10.10.60">
    <property type="entry name" value="Homeodomain-like"/>
    <property type="match status" value="1"/>
</dbReference>
<evidence type="ECO:0000313" key="5">
    <source>
        <dbReference type="EMBL" id="MBB6126208.1"/>
    </source>
</evidence>
<dbReference type="GO" id="GO:0043565">
    <property type="term" value="F:sequence-specific DNA binding"/>
    <property type="evidence" value="ECO:0007669"/>
    <property type="project" value="InterPro"/>
</dbReference>